<evidence type="ECO:0000313" key="1">
    <source>
        <dbReference type="EMBL" id="KQD12660.1"/>
    </source>
</evidence>
<dbReference type="Proteomes" id="UP000051322">
    <property type="component" value="Unassembled WGS sequence"/>
</dbReference>
<dbReference type="EMBL" id="LLFE01000156">
    <property type="protein sequence ID" value="KQD12660.1"/>
    <property type="molecule type" value="Genomic_DNA"/>
</dbReference>
<gene>
    <name evidence="1" type="ORF">APD06_17995</name>
</gene>
<proteinExistence type="predicted"/>
<comment type="caution">
    <text evidence="1">The sequence shown here is derived from an EMBL/GenBank/DDBJ whole genome shotgun (WGS) entry which is preliminary data.</text>
</comment>
<dbReference type="AlphaFoldDB" id="A0AB73FB47"/>
<sequence length="134" mass="15849">MDLDLKIFEFLSPFLSIFIEPILIIDFDKTLIRLLTLTRKLDLKTVFRLRIIMIKHLELQRVPQFKNGEQIGEKTGLNLIVDHLHFSFFADEANHFEFYPNSQSCNVRYRALCFSISLKDAQDIQEKIKELMLT</sequence>
<evidence type="ECO:0000313" key="2">
    <source>
        <dbReference type="Proteomes" id="UP000051322"/>
    </source>
</evidence>
<organism evidence="1 2">
    <name type="scientific">Acinetobacter baumannii</name>
    <dbReference type="NCBI Taxonomy" id="470"/>
    <lineage>
        <taxon>Bacteria</taxon>
        <taxon>Pseudomonadati</taxon>
        <taxon>Pseudomonadota</taxon>
        <taxon>Gammaproteobacteria</taxon>
        <taxon>Moraxellales</taxon>
        <taxon>Moraxellaceae</taxon>
        <taxon>Acinetobacter</taxon>
        <taxon>Acinetobacter calcoaceticus/baumannii complex</taxon>
    </lineage>
</organism>
<protein>
    <submittedName>
        <fullName evidence="1">Uncharacterized protein</fullName>
    </submittedName>
</protein>
<name>A0AB73FB47_ACIBA</name>
<accession>A0AB73FB47</accession>
<reference evidence="1 2" key="1">
    <citation type="submission" date="2015-10" db="EMBL/GenBank/DDBJ databases">
        <title>The utility of whole genome sequencing in characterizing Acinetobacter epidemiology and analyzing hospital outbreaks.</title>
        <authorList>
            <person name="Ozer E.A."/>
            <person name="Fitzpatrick M.A."/>
            <person name="Hauser A.R."/>
        </authorList>
    </citation>
    <scope>NUCLEOTIDE SEQUENCE [LARGE SCALE GENOMIC DNA]</scope>
    <source>
        <strain evidence="1 2">ABBL059</strain>
    </source>
</reference>